<dbReference type="Proteomes" id="UP000055014">
    <property type="component" value="Unassembled WGS sequence"/>
</dbReference>
<dbReference type="Gene3D" id="3.30.110.20">
    <property type="entry name" value="Alba-like domain"/>
    <property type="match status" value="1"/>
</dbReference>
<dbReference type="Proteomes" id="UP000264215">
    <property type="component" value="Unassembled WGS sequence"/>
</dbReference>
<dbReference type="EMBL" id="LGGH01000027">
    <property type="protein sequence ID" value="KUK68236.1"/>
    <property type="molecule type" value="Genomic_DNA"/>
</dbReference>
<evidence type="ECO:0000313" key="1">
    <source>
        <dbReference type="EMBL" id="HCO69111.1"/>
    </source>
</evidence>
<proteinExistence type="predicted"/>
<evidence type="ECO:0000313" key="2">
    <source>
        <dbReference type="EMBL" id="KUK68236.1"/>
    </source>
</evidence>
<sequence length="91" mass="9769">MEILKVSSKSNPNKVAGAIAGVISKNEQVELQAIGAGAVNQAVKAVAIASRFLREQGTRIYMVPGFVEIQIGEEMRTGITIKIVSEKDEIK</sequence>
<dbReference type="EMBL" id="LGGW01000018">
    <property type="protein sequence ID" value="KUK90829.1"/>
    <property type="molecule type" value="Genomic_DNA"/>
</dbReference>
<organism evidence="2 4">
    <name type="scientific">Mesotoga infera</name>
    <dbReference type="NCBI Taxonomy" id="1236046"/>
    <lineage>
        <taxon>Bacteria</taxon>
        <taxon>Thermotogati</taxon>
        <taxon>Thermotogota</taxon>
        <taxon>Thermotogae</taxon>
        <taxon>Kosmotogales</taxon>
        <taxon>Kosmotogaceae</taxon>
        <taxon>Mesotoga</taxon>
    </lineage>
</organism>
<evidence type="ECO:0000313" key="6">
    <source>
        <dbReference type="Proteomes" id="UP000264215"/>
    </source>
</evidence>
<reference evidence="2" key="1">
    <citation type="journal article" date="2015" name="MBio">
        <title>Genome-resolved metagenomic analysis reveals roles for candidate phyla and other microbial community members in biogeochemical transformations in oil reservoirs.</title>
        <authorList>
            <person name="Hu P."/>
            <person name="Tom L."/>
            <person name="Singh A."/>
            <person name="Thomas B.C."/>
            <person name="Baker B.J."/>
            <person name="Piceno Y.M."/>
            <person name="Andersen G.L."/>
            <person name="Banfield J.F."/>
        </authorList>
    </citation>
    <scope>NUCLEOTIDE SEQUENCE [LARGE SCALE GENOMIC DNA]</scope>
    <source>
        <strain evidence="2">46_47</strain>
        <strain evidence="3">46_70</strain>
    </source>
</reference>
<evidence type="ECO:0000313" key="3">
    <source>
        <dbReference type="EMBL" id="KUK90829.1"/>
    </source>
</evidence>
<comment type="caution">
    <text evidence="2">The sequence shown here is derived from an EMBL/GenBank/DDBJ whole genome shotgun (WGS) entry which is preliminary data.</text>
</comment>
<dbReference type="PATRIC" id="fig|1236046.5.peg.1442"/>
<dbReference type="PANTHER" id="PTHR35331:SF1">
    <property type="entry name" value="STAGE V SPORULATION PROTEIN S"/>
    <property type="match status" value="1"/>
</dbReference>
<reference evidence="1 6" key="3">
    <citation type="journal article" date="2018" name="Nat. Biotechnol.">
        <title>A standardized bacterial taxonomy based on genome phylogeny substantially revises the tree of life.</title>
        <authorList>
            <person name="Parks D.H."/>
            <person name="Chuvochina M."/>
            <person name="Waite D.W."/>
            <person name="Rinke C."/>
            <person name="Skarshewski A."/>
            <person name="Chaumeil P.A."/>
            <person name="Hugenholtz P."/>
        </authorList>
    </citation>
    <scope>NUCLEOTIDE SEQUENCE [LARGE SCALE GENOMIC DNA]</scope>
    <source>
        <strain evidence="1">UBA9905</strain>
    </source>
</reference>
<dbReference type="PANTHER" id="PTHR35331">
    <property type="entry name" value="STAGE V SPORULATION PROTEIN S"/>
    <property type="match status" value="1"/>
</dbReference>
<protein>
    <submittedName>
        <fullName evidence="1">Stage V sporulation protein S</fullName>
    </submittedName>
</protein>
<dbReference type="InterPro" id="IPR007347">
    <property type="entry name" value="SpoVS"/>
</dbReference>
<evidence type="ECO:0000313" key="4">
    <source>
        <dbReference type="Proteomes" id="UP000054260"/>
    </source>
</evidence>
<reference evidence="4 5" key="2">
    <citation type="journal article" date="2015" name="MBio">
        <title>Genome-Resolved Metagenomic Analysis Reveals Roles for Candidate Phyla and Other Microbial Community Members in Biogeochemical Transformations in Oil Reservoirs.</title>
        <authorList>
            <person name="Hu P."/>
            <person name="Tom L."/>
            <person name="Singh A."/>
            <person name="Thomas B.C."/>
            <person name="Baker B.J."/>
            <person name="Piceno Y.M."/>
            <person name="Andersen G.L."/>
            <person name="Banfield J.F."/>
        </authorList>
    </citation>
    <scope>NUCLEOTIDE SEQUENCE [LARGE SCALE GENOMIC DNA]</scope>
</reference>
<gene>
    <name evidence="1" type="ORF">DIT26_00750</name>
    <name evidence="2" type="ORF">XD86_0310</name>
    <name evidence="3" type="ORF">XE02_0353</name>
</gene>
<accession>A0A101H0S9</accession>
<dbReference type="EMBL" id="DQBS01000017">
    <property type="protein sequence ID" value="HCO69111.1"/>
    <property type="molecule type" value="Genomic_DNA"/>
</dbReference>
<dbReference type="AlphaFoldDB" id="A0A101H0S9"/>
<evidence type="ECO:0000313" key="5">
    <source>
        <dbReference type="Proteomes" id="UP000055014"/>
    </source>
</evidence>
<dbReference type="InterPro" id="IPR036882">
    <property type="entry name" value="Alba-like_dom_sf"/>
</dbReference>
<dbReference type="Pfam" id="PF04232">
    <property type="entry name" value="SpoVS"/>
    <property type="match status" value="1"/>
</dbReference>
<dbReference type="GO" id="GO:0003676">
    <property type="term" value="F:nucleic acid binding"/>
    <property type="evidence" value="ECO:0007669"/>
    <property type="project" value="InterPro"/>
</dbReference>
<dbReference type="Proteomes" id="UP000054260">
    <property type="component" value="Unassembled WGS sequence"/>
</dbReference>
<name>A0A101H0S9_9BACT</name>